<dbReference type="Gene3D" id="3.40.50.11350">
    <property type="match status" value="1"/>
</dbReference>
<keyword evidence="2" id="KW-0294">Fucose metabolism</keyword>
<evidence type="ECO:0008006" key="7">
    <source>
        <dbReference type="Google" id="ProtNLM"/>
    </source>
</evidence>
<keyword evidence="4" id="KW-0472">Membrane</keyword>
<dbReference type="PANTHER" id="PTHR36050:SF1">
    <property type="entry name" value="O-FUCOSYLTRANSFERASE 30"/>
    <property type="match status" value="1"/>
</dbReference>
<dbReference type="VEuPathDB" id="FungiDB:LCOR_10261.1"/>
<feature type="transmembrane region" description="Helical" evidence="4">
    <location>
        <begin position="12"/>
        <end position="31"/>
    </location>
</feature>
<dbReference type="InterPro" id="IPR019378">
    <property type="entry name" value="GDP-Fuc_O-FucTrfase"/>
</dbReference>
<keyword evidence="3" id="KW-0119">Carbohydrate metabolism</keyword>
<dbReference type="OrthoDB" id="1882547at2759"/>
<name>A0A068SAW2_9FUNG</name>
<keyword evidence="6" id="KW-1185">Reference proteome</keyword>
<keyword evidence="4" id="KW-0812">Transmembrane</keyword>
<dbReference type="CDD" id="cd11296">
    <property type="entry name" value="O-FucT_like"/>
    <property type="match status" value="1"/>
</dbReference>
<evidence type="ECO:0000313" key="6">
    <source>
        <dbReference type="Proteomes" id="UP000027586"/>
    </source>
</evidence>
<accession>A0A068SAW2</accession>
<evidence type="ECO:0000313" key="5">
    <source>
        <dbReference type="EMBL" id="CDH59449.1"/>
    </source>
</evidence>
<protein>
    <recommendedName>
        <fullName evidence="7">O-fucosyltransferase family protein</fullName>
    </recommendedName>
</protein>
<dbReference type="Pfam" id="PF10250">
    <property type="entry name" value="O-FucT"/>
    <property type="match status" value="1"/>
</dbReference>
<dbReference type="GO" id="GO:0016740">
    <property type="term" value="F:transferase activity"/>
    <property type="evidence" value="ECO:0007669"/>
    <property type="project" value="UniProtKB-KW"/>
</dbReference>
<comment type="caution">
    <text evidence="5">The sequence shown here is derived from an EMBL/GenBank/DDBJ whole genome shotgun (WGS) entry which is preliminary data.</text>
</comment>
<evidence type="ECO:0000256" key="4">
    <source>
        <dbReference type="SAM" id="Phobius"/>
    </source>
</evidence>
<evidence type="ECO:0000256" key="3">
    <source>
        <dbReference type="ARBA" id="ARBA00023277"/>
    </source>
</evidence>
<dbReference type="AlphaFoldDB" id="A0A068SAW2"/>
<sequence length="482" mass="54634">MSRAIIPSPYRPSAAGTAGLLLIAVMVIIHMCVLRPLMTPSNNSADDIWRSWMQHHNTTGNLPSRDHPSHLKHDQQYVSFLPHSGLQNQRIALINAAVIAKALNRTLLLPELNLGKATYWRPSHDLEYLVANCPSNNSISTKCSEYRRYVPMPVDSIFDLAPFEHLGIQSIQRDDMHTENLDKQFGIKTIYRIHDPSRYSYQILDRDDVSATRQFDSRLLLEDIMDRPEQLILFGSLFGSNRLGLSDPELNSARHYLRHEMGLSHPDVLKQTNVILSQLGAIPERSDANEQQVSITDGSFTSVHMRQGDGVFRKQASNTRTAIRRALEHPHDDDDKDQQQETDQFMEETVERLQRLPSRKDVLEACVELQSMEHLHARLRLIYMATDSRRPQAQLADLYAEFVCLFTLHDFPEVTQAIADPLLLPLVDAEVASHADYFIPTPKSTFSGYISQRNHKLHSTETILSSLPPSSSTTITTTSTSL</sequence>
<dbReference type="GO" id="GO:0006004">
    <property type="term" value="P:fucose metabolic process"/>
    <property type="evidence" value="ECO:0007669"/>
    <property type="project" value="UniProtKB-KW"/>
</dbReference>
<dbReference type="EMBL" id="CBTN010000070">
    <property type="protein sequence ID" value="CDH59449.1"/>
    <property type="molecule type" value="Genomic_DNA"/>
</dbReference>
<organism evidence="5 6">
    <name type="scientific">Lichtheimia corymbifera JMRC:FSU:9682</name>
    <dbReference type="NCBI Taxonomy" id="1263082"/>
    <lineage>
        <taxon>Eukaryota</taxon>
        <taxon>Fungi</taxon>
        <taxon>Fungi incertae sedis</taxon>
        <taxon>Mucoromycota</taxon>
        <taxon>Mucoromycotina</taxon>
        <taxon>Mucoromycetes</taxon>
        <taxon>Mucorales</taxon>
        <taxon>Lichtheimiaceae</taxon>
        <taxon>Lichtheimia</taxon>
    </lineage>
</organism>
<keyword evidence="1" id="KW-0808">Transferase</keyword>
<dbReference type="PANTHER" id="PTHR36050">
    <property type="entry name" value="O-FUCOSYLTRANSFERASE 30"/>
    <property type="match status" value="1"/>
</dbReference>
<gene>
    <name evidence="5" type="ORF">LCOR_10261.1</name>
</gene>
<evidence type="ECO:0000256" key="1">
    <source>
        <dbReference type="ARBA" id="ARBA00022679"/>
    </source>
</evidence>
<dbReference type="Proteomes" id="UP000027586">
    <property type="component" value="Unassembled WGS sequence"/>
</dbReference>
<proteinExistence type="predicted"/>
<keyword evidence="4" id="KW-1133">Transmembrane helix</keyword>
<dbReference type="STRING" id="1263082.A0A068SAW2"/>
<evidence type="ECO:0000256" key="2">
    <source>
        <dbReference type="ARBA" id="ARBA00023253"/>
    </source>
</evidence>
<reference evidence="5" key="1">
    <citation type="submission" date="2013-08" db="EMBL/GenBank/DDBJ databases">
        <title>Gene expansion shapes genome architecture in the human pathogen Lichtheimia corymbifera: an evolutionary genomics analysis in the ancient terrestrial Mucorales (Mucoromycotina).</title>
        <authorList>
            <person name="Schwartze V.U."/>
            <person name="Winter S."/>
            <person name="Shelest E."/>
            <person name="Marcet-Houben M."/>
            <person name="Horn F."/>
            <person name="Wehner S."/>
            <person name="Hoffmann K."/>
            <person name="Riege K."/>
            <person name="Sammeth M."/>
            <person name="Nowrousian M."/>
            <person name="Valiante V."/>
            <person name="Linde J."/>
            <person name="Jacobsen I.D."/>
            <person name="Marz M."/>
            <person name="Brakhage A.A."/>
            <person name="Gabaldon T."/>
            <person name="Bocker S."/>
            <person name="Voigt K."/>
        </authorList>
    </citation>
    <scope>NUCLEOTIDE SEQUENCE [LARGE SCALE GENOMIC DNA]</scope>
    <source>
        <strain evidence="5">FSU 9682</strain>
    </source>
</reference>